<feature type="transmembrane region" description="Helical" evidence="1">
    <location>
        <begin position="371"/>
        <end position="391"/>
    </location>
</feature>
<gene>
    <name evidence="3" type="ORF">POCTA_138.1.T0300085</name>
</gene>
<protein>
    <recommendedName>
        <fullName evidence="5">Transmembrane protein</fullName>
    </recommendedName>
</protein>
<comment type="caution">
    <text evidence="3">The sequence shown here is derived from an EMBL/GenBank/DDBJ whole genome shotgun (WGS) entry which is preliminary data.</text>
</comment>
<accession>A0A8S1TRW2</accession>
<dbReference type="EMBL" id="CAJJDP010000030">
    <property type="protein sequence ID" value="CAD8155050.1"/>
    <property type="molecule type" value="Genomic_DNA"/>
</dbReference>
<evidence type="ECO:0000313" key="3">
    <source>
        <dbReference type="EMBL" id="CAD8155050.1"/>
    </source>
</evidence>
<keyword evidence="1" id="KW-0472">Membrane</keyword>
<keyword evidence="2" id="KW-0732">Signal</keyword>
<dbReference type="OMA" id="HLYVIQN"/>
<evidence type="ECO:0008006" key="5">
    <source>
        <dbReference type="Google" id="ProtNLM"/>
    </source>
</evidence>
<dbReference type="OrthoDB" id="305900at2759"/>
<name>A0A8S1TRW2_PAROT</name>
<evidence type="ECO:0000256" key="2">
    <source>
        <dbReference type="SAM" id="SignalP"/>
    </source>
</evidence>
<evidence type="ECO:0000313" key="4">
    <source>
        <dbReference type="Proteomes" id="UP000683925"/>
    </source>
</evidence>
<keyword evidence="4" id="KW-1185">Reference proteome</keyword>
<sequence>MQFLIAIPFFLIGYTKSIELETLEYYSEEYSLGTKLTLKGDATQFCYVQQEQIVENIQSKTEFQVDAIAFTKAKDQSLMILNSKGQLLNEEQNILLTLPKFEFKDCRMLSNSQSVAVYCFDGQHLYVIQNLKNVTEFELDEIKDIQIVQERYITLKGNELFFNFNEIIDSININSIEVFRIVNNNTLVFVATQNYTSVIYIYKFILDQFVYNRKVILKRLYQNLTSILMTENEDIYIATLNQLIKYDGSETVYDITNTQKLYTLNKEDIVIAISNFGVFEQEDDAVELYNLMANPRQILDMSIGKNKIYALTRQYLYQVSYSTFNPELICYPQVYHKSGVYELEITQNDEVSKVIEIHVQQPILTTRNEHWLWIGAGLFFVGVLALVYCIYGSYRLYKLRYLKYLNQQKGVYQKQF</sequence>
<evidence type="ECO:0000256" key="1">
    <source>
        <dbReference type="SAM" id="Phobius"/>
    </source>
</evidence>
<keyword evidence="1" id="KW-0812">Transmembrane</keyword>
<feature type="signal peptide" evidence="2">
    <location>
        <begin position="1"/>
        <end position="17"/>
    </location>
</feature>
<keyword evidence="1" id="KW-1133">Transmembrane helix</keyword>
<proteinExistence type="predicted"/>
<feature type="chain" id="PRO_5035856882" description="Transmembrane protein" evidence="2">
    <location>
        <begin position="18"/>
        <end position="416"/>
    </location>
</feature>
<dbReference type="Proteomes" id="UP000683925">
    <property type="component" value="Unassembled WGS sequence"/>
</dbReference>
<dbReference type="AlphaFoldDB" id="A0A8S1TRW2"/>
<organism evidence="3 4">
    <name type="scientific">Paramecium octaurelia</name>
    <dbReference type="NCBI Taxonomy" id="43137"/>
    <lineage>
        <taxon>Eukaryota</taxon>
        <taxon>Sar</taxon>
        <taxon>Alveolata</taxon>
        <taxon>Ciliophora</taxon>
        <taxon>Intramacronucleata</taxon>
        <taxon>Oligohymenophorea</taxon>
        <taxon>Peniculida</taxon>
        <taxon>Parameciidae</taxon>
        <taxon>Paramecium</taxon>
    </lineage>
</organism>
<reference evidence="3" key="1">
    <citation type="submission" date="2021-01" db="EMBL/GenBank/DDBJ databases">
        <authorList>
            <consortium name="Genoscope - CEA"/>
            <person name="William W."/>
        </authorList>
    </citation>
    <scope>NUCLEOTIDE SEQUENCE</scope>
</reference>